<keyword evidence="2" id="KW-0812">Transmembrane</keyword>
<accession>A0A840W9Y8</accession>
<dbReference type="RefSeq" id="WP_184366250.1">
    <property type="nucleotide sequence ID" value="NZ_BAAAKM010000141.1"/>
</dbReference>
<dbReference type="EMBL" id="JACHDO010000001">
    <property type="protein sequence ID" value="MBB5492902.1"/>
    <property type="molecule type" value="Genomic_DNA"/>
</dbReference>
<feature type="transmembrane region" description="Helical" evidence="2">
    <location>
        <begin position="24"/>
        <end position="45"/>
    </location>
</feature>
<dbReference type="PANTHER" id="PTHR32309:SF13">
    <property type="entry name" value="FERRIC ENTEROBACTIN TRANSPORT PROTEIN FEPE"/>
    <property type="match status" value="1"/>
</dbReference>
<feature type="compositionally biased region" description="Low complexity" evidence="1">
    <location>
        <begin position="539"/>
        <end position="552"/>
    </location>
</feature>
<dbReference type="SUPFAM" id="SSF52540">
    <property type="entry name" value="P-loop containing nucleoside triphosphate hydrolases"/>
    <property type="match status" value="1"/>
</dbReference>
<evidence type="ECO:0000256" key="1">
    <source>
        <dbReference type="SAM" id="MobiDB-lite"/>
    </source>
</evidence>
<sequence>MDTDVPGSSGPELKEYTALLRRRWRLVGAGVLGGLVLATAGVLAVPSTYTSVAAVQVHPTGMAEFTGERSGRLTGDVNLDSEAQVVLSERVTAQMAEALPGDPAPADLRERIDVTVPSNSNILELHYSARSPEAAQEGADALAASYLENRGEQARSVISGRLAALREEQEGLYERLSDLAAENAAAQGAERVSADAQADALRQEIGDLGNGISPLSALHETVSPGQVITPAGLPESPSSPLPPLWLVAGATLGLIAGLLAALVRDRLDPRLHDTEDTARIGTVPVLLDLSAPGKRTGRSPDRSPGLLTDAEPDGQRANGFAHLVRARLAHQPPATAPGGEADPDAPAPGHVVVVAGTTPGRAGTAAAVNLAAALARTGSETLLVCADPRTGTAAELLGLAEGPGLAEVLVDGEDPTQLEVRPADVPRLRVLGHGRPGTTAPIQGGAAELVELLRPHAEFVVIATAAVSERADAHALAASADVLLPVVELGRSRRADLTGTVTAGERFGVTVPGAITVPRQPDPGPAPSAPLPVPPAPRLPSEAEAGSDSAAGRTSKPNHAEVPVGSRR</sequence>
<name>A0A840W9Y8_9ACTN</name>
<dbReference type="PANTHER" id="PTHR32309">
    <property type="entry name" value="TYROSINE-PROTEIN KINASE"/>
    <property type="match status" value="1"/>
</dbReference>
<organism evidence="3 4">
    <name type="scientific">Nocardiopsis metallicus</name>
    <dbReference type="NCBI Taxonomy" id="179819"/>
    <lineage>
        <taxon>Bacteria</taxon>
        <taxon>Bacillati</taxon>
        <taxon>Actinomycetota</taxon>
        <taxon>Actinomycetes</taxon>
        <taxon>Streptosporangiales</taxon>
        <taxon>Nocardiopsidaceae</taxon>
        <taxon>Nocardiopsis</taxon>
    </lineage>
</organism>
<protein>
    <submittedName>
        <fullName evidence="3">Capsular polysaccharide biosynthesis protein</fullName>
    </submittedName>
</protein>
<dbReference type="AlphaFoldDB" id="A0A840W9Y8"/>
<keyword evidence="2" id="KW-1133">Transmembrane helix</keyword>
<feature type="region of interest" description="Disordered" evidence="1">
    <location>
        <begin position="290"/>
        <end position="314"/>
    </location>
</feature>
<dbReference type="Gene3D" id="3.40.50.300">
    <property type="entry name" value="P-loop containing nucleotide triphosphate hydrolases"/>
    <property type="match status" value="1"/>
</dbReference>
<reference evidence="3 4" key="1">
    <citation type="submission" date="2020-08" db="EMBL/GenBank/DDBJ databases">
        <title>Sequencing the genomes of 1000 actinobacteria strains.</title>
        <authorList>
            <person name="Klenk H.-P."/>
        </authorList>
    </citation>
    <scope>NUCLEOTIDE SEQUENCE [LARGE SCALE GENOMIC DNA]</scope>
    <source>
        <strain evidence="3 4">DSM 44598</strain>
    </source>
</reference>
<evidence type="ECO:0000256" key="2">
    <source>
        <dbReference type="SAM" id="Phobius"/>
    </source>
</evidence>
<dbReference type="InterPro" id="IPR050445">
    <property type="entry name" value="Bact_polysacc_biosynth/exp"/>
</dbReference>
<feature type="region of interest" description="Disordered" evidence="1">
    <location>
        <begin position="513"/>
        <end position="568"/>
    </location>
</feature>
<evidence type="ECO:0000313" key="3">
    <source>
        <dbReference type="EMBL" id="MBB5492902.1"/>
    </source>
</evidence>
<keyword evidence="2" id="KW-0472">Membrane</keyword>
<dbReference type="InterPro" id="IPR027417">
    <property type="entry name" value="P-loop_NTPase"/>
</dbReference>
<gene>
    <name evidence="3" type="ORF">HNR07_004039</name>
</gene>
<keyword evidence="4" id="KW-1185">Reference proteome</keyword>
<evidence type="ECO:0000313" key="4">
    <source>
        <dbReference type="Proteomes" id="UP000579647"/>
    </source>
</evidence>
<proteinExistence type="predicted"/>
<comment type="caution">
    <text evidence="3">The sequence shown here is derived from an EMBL/GenBank/DDBJ whole genome shotgun (WGS) entry which is preliminary data.</text>
</comment>
<dbReference type="Proteomes" id="UP000579647">
    <property type="component" value="Unassembled WGS sequence"/>
</dbReference>
<feature type="compositionally biased region" description="Pro residues" evidence="1">
    <location>
        <begin position="520"/>
        <end position="538"/>
    </location>
</feature>